<name>A0A2P2K0N2_RHIMU</name>
<evidence type="ECO:0000313" key="1">
    <source>
        <dbReference type="EMBL" id="MBW99248.1"/>
    </source>
</evidence>
<reference evidence="1" key="1">
    <citation type="submission" date="2018-02" db="EMBL/GenBank/DDBJ databases">
        <title>Rhizophora mucronata_Transcriptome.</title>
        <authorList>
            <person name="Meera S.P."/>
            <person name="Sreeshan A."/>
            <person name="Augustine A."/>
        </authorList>
    </citation>
    <scope>NUCLEOTIDE SEQUENCE</scope>
    <source>
        <tissue evidence="1">Leaf</tissue>
    </source>
</reference>
<accession>A0A2P2K0N2</accession>
<protein>
    <submittedName>
        <fullName evidence="1">Uncharacterized protein</fullName>
    </submittedName>
</protein>
<organism evidence="1">
    <name type="scientific">Rhizophora mucronata</name>
    <name type="common">Asiatic mangrove</name>
    <dbReference type="NCBI Taxonomy" id="61149"/>
    <lineage>
        <taxon>Eukaryota</taxon>
        <taxon>Viridiplantae</taxon>
        <taxon>Streptophyta</taxon>
        <taxon>Embryophyta</taxon>
        <taxon>Tracheophyta</taxon>
        <taxon>Spermatophyta</taxon>
        <taxon>Magnoliopsida</taxon>
        <taxon>eudicotyledons</taxon>
        <taxon>Gunneridae</taxon>
        <taxon>Pentapetalae</taxon>
        <taxon>rosids</taxon>
        <taxon>fabids</taxon>
        <taxon>Malpighiales</taxon>
        <taxon>Rhizophoraceae</taxon>
        <taxon>Rhizophora</taxon>
    </lineage>
</organism>
<sequence>MQFLLKASCWINLNGPTLACGQLRMEFHLQRHLQKD</sequence>
<dbReference type="EMBL" id="GGEC01018765">
    <property type="protein sequence ID" value="MBW99248.1"/>
    <property type="molecule type" value="Transcribed_RNA"/>
</dbReference>
<dbReference type="AlphaFoldDB" id="A0A2P2K0N2"/>
<proteinExistence type="predicted"/>